<dbReference type="AlphaFoldDB" id="A0A5D6V9C7"/>
<dbReference type="Pfam" id="PF13424">
    <property type="entry name" value="TPR_12"/>
    <property type="match status" value="1"/>
</dbReference>
<dbReference type="InterPro" id="IPR003661">
    <property type="entry name" value="HisK_dim/P_dom"/>
</dbReference>
<dbReference type="PANTHER" id="PTHR43711:SF1">
    <property type="entry name" value="HISTIDINE KINASE 1"/>
    <property type="match status" value="1"/>
</dbReference>
<dbReference type="Pfam" id="PF02518">
    <property type="entry name" value="HATPase_c"/>
    <property type="match status" value="1"/>
</dbReference>
<keyword evidence="5 10" id="KW-0418">Kinase</keyword>
<evidence type="ECO:0000259" key="9">
    <source>
        <dbReference type="PROSITE" id="PS50109"/>
    </source>
</evidence>
<dbReference type="SUPFAM" id="SSF47384">
    <property type="entry name" value="Homodimeric domain of signal transducing histidine kinase"/>
    <property type="match status" value="1"/>
</dbReference>
<feature type="repeat" description="TPR" evidence="7">
    <location>
        <begin position="70"/>
        <end position="103"/>
    </location>
</feature>
<dbReference type="Gene3D" id="1.10.287.130">
    <property type="match status" value="1"/>
</dbReference>
<dbReference type="SMART" id="SM00388">
    <property type="entry name" value="HisKA"/>
    <property type="match status" value="1"/>
</dbReference>
<sequence>MLTEPAAAQAPTPTIVRLESQLPQAAAPGRLQILDSLCWAWEPYDVNRALAYGQQHLQLARKQQSPTAEVRALNNLGRCYVTVADYLTARQLYDQALQLARRTQNADGLAATYNRLGALHYYRNDTASAWSNFQLALSVLRQPGVRPQTQVAILNNASDLLFETGHPGRGERLGEQAVALAKTIQDPEAAIKHHLNLGIVALQQQPAVAVREFQESANLARQNHRPRHEAAALLELAALHLQQNAIGQGLVEAHRARELSQSRHDRERVLGAYNLLAELYAAAGQYPTAYQWQTRFQTLNDSLNARRQLATLAAWESRYTLRDKQQQIVQLTQHTQEQTTRNRLLLAGLGALGLVLAGGSLLYWQLRRSRQALARNHAALHSATTQVARLAAAKDRLYTIVAHDLRGPVTAFVGVAELIEFYHRENNQEGLRNLPGLVRQSASSLNHLLDNLLHWAVMQSGELQLQLEAVEAGEVLRECAGIYSTLAHARNLTLTVDAPATPLYSQVDRNMLRTILRNLTGNAIKFTPVGGSITLSAFAASATEIVFCVHDTGAGMSATQVEQLMAPLAQPPVPAHNRTGTGLGLVLCRAFVARLQGRLHVASVPGTGTTVQVSLPRA</sequence>
<dbReference type="SUPFAM" id="SSF48452">
    <property type="entry name" value="TPR-like"/>
    <property type="match status" value="2"/>
</dbReference>
<keyword evidence="4" id="KW-0808">Transferase</keyword>
<feature type="transmembrane region" description="Helical" evidence="8">
    <location>
        <begin position="344"/>
        <end position="366"/>
    </location>
</feature>
<keyword evidence="8" id="KW-0472">Membrane</keyword>
<evidence type="ECO:0000256" key="3">
    <source>
        <dbReference type="ARBA" id="ARBA00022553"/>
    </source>
</evidence>
<dbReference type="EMBL" id="VTHL01000003">
    <property type="protein sequence ID" value="TYZ12483.1"/>
    <property type="molecule type" value="Genomic_DNA"/>
</dbReference>
<gene>
    <name evidence="10" type="ORF">FY528_04075</name>
</gene>
<dbReference type="GO" id="GO:0000155">
    <property type="term" value="F:phosphorelay sensor kinase activity"/>
    <property type="evidence" value="ECO:0007669"/>
    <property type="project" value="InterPro"/>
</dbReference>
<keyword evidence="11" id="KW-1185">Reference proteome</keyword>
<dbReference type="PROSITE" id="PS50005">
    <property type="entry name" value="TPR"/>
    <property type="match status" value="1"/>
</dbReference>
<dbReference type="Gene3D" id="3.30.565.10">
    <property type="entry name" value="Histidine kinase-like ATPase, C-terminal domain"/>
    <property type="match status" value="1"/>
</dbReference>
<evidence type="ECO:0000256" key="2">
    <source>
        <dbReference type="ARBA" id="ARBA00012438"/>
    </source>
</evidence>
<feature type="domain" description="Histidine kinase" evidence="9">
    <location>
        <begin position="400"/>
        <end position="618"/>
    </location>
</feature>
<dbReference type="Proteomes" id="UP000322791">
    <property type="component" value="Unassembled WGS sequence"/>
</dbReference>
<evidence type="ECO:0000256" key="7">
    <source>
        <dbReference type="PROSITE-ProRule" id="PRU00339"/>
    </source>
</evidence>
<dbReference type="InterPro" id="IPR003594">
    <property type="entry name" value="HATPase_dom"/>
</dbReference>
<evidence type="ECO:0000256" key="4">
    <source>
        <dbReference type="ARBA" id="ARBA00022679"/>
    </source>
</evidence>
<dbReference type="SMART" id="SM00387">
    <property type="entry name" value="HATPase_c"/>
    <property type="match status" value="1"/>
</dbReference>
<keyword evidence="6" id="KW-0902">Two-component regulatory system</keyword>
<dbReference type="InterPro" id="IPR011990">
    <property type="entry name" value="TPR-like_helical_dom_sf"/>
</dbReference>
<dbReference type="InterPro" id="IPR036097">
    <property type="entry name" value="HisK_dim/P_sf"/>
</dbReference>
<dbReference type="SUPFAM" id="SSF55874">
    <property type="entry name" value="ATPase domain of HSP90 chaperone/DNA topoisomerase II/histidine kinase"/>
    <property type="match status" value="1"/>
</dbReference>
<comment type="caution">
    <text evidence="10">The sequence shown here is derived from an EMBL/GenBank/DDBJ whole genome shotgun (WGS) entry which is preliminary data.</text>
</comment>
<reference evidence="10 11" key="1">
    <citation type="submission" date="2019-08" db="EMBL/GenBank/DDBJ databases">
        <authorList>
            <person name="Seo M.-J."/>
        </authorList>
    </citation>
    <scope>NUCLEOTIDE SEQUENCE [LARGE SCALE GENOMIC DNA]</scope>
    <source>
        <strain evidence="10 11">KIGAM108</strain>
    </source>
</reference>
<dbReference type="SMART" id="SM00028">
    <property type="entry name" value="TPR"/>
    <property type="match status" value="4"/>
</dbReference>
<dbReference type="InterPro" id="IPR005467">
    <property type="entry name" value="His_kinase_dom"/>
</dbReference>
<evidence type="ECO:0000313" key="10">
    <source>
        <dbReference type="EMBL" id="TYZ12483.1"/>
    </source>
</evidence>
<keyword evidence="8" id="KW-1133">Transmembrane helix</keyword>
<dbReference type="InterPro" id="IPR050736">
    <property type="entry name" value="Sensor_HK_Regulatory"/>
</dbReference>
<evidence type="ECO:0000313" key="11">
    <source>
        <dbReference type="Proteomes" id="UP000322791"/>
    </source>
</evidence>
<name>A0A5D6V9C7_9BACT</name>
<accession>A0A5D6V9C7</accession>
<dbReference type="PROSITE" id="PS50109">
    <property type="entry name" value="HIS_KIN"/>
    <property type="match status" value="1"/>
</dbReference>
<comment type="catalytic activity">
    <reaction evidence="1">
        <text>ATP + protein L-histidine = ADP + protein N-phospho-L-histidine.</text>
        <dbReference type="EC" id="2.7.13.3"/>
    </reaction>
</comment>
<evidence type="ECO:0000256" key="5">
    <source>
        <dbReference type="ARBA" id="ARBA00022777"/>
    </source>
</evidence>
<evidence type="ECO:0000256" key="1">
    <source>
        <dbReference type="ARBA" id="ARBA00000085"/>
    </source>
</evidence>
<dbReference type="InterPro" id="IPR019734">
    <property type="entry name" value="TPR_rpt"/>
</dbReference>
<dbReference type="InterPro" id="IPR036890">
    <property type="entry name" value="HATPase_C_sf"/>
</dbReference>
<proteinExistence type="predicted"/>
<dbReference type="PRINTS" id="PR00344">
    <property type="entry name" value="BCTRLSENSOR"/>
</dbReference>
<keyword evidence="3" id="KW-0597">Phosphoprotein</keyword>
<dbReference type="InterPro" id="IPR004358">
    <property type="entry name" value="Sig_transdc_His_kin-like_C"/>
</dbReference>
<keyword evidence="7" id="KW-0802">TPR repeat</keyword>
<dbReference type="EC" id="2.7.13.3" evidence="2"/>
<dbReference type="RefSeq" id="WP_149069723.1">
    <property type="nucleotide sequence ID" value="NZ_VTHL01000003.1"/>
</dbReference>
<dbReference type="Gene3D" id="1.25.40.10">
    <property type="entry name" value="Tetratricopeptide repeat domain"/>
    <property type="match status" value="2"/>
</dbReference>
<keyword evidence="8" id="KW-0812">Transmembrane</keyword>
<protein>
    <recommendedName>
        <fullName evidence="2">histidine kinase</fullName>
        <ecNumber evidence="2">2.7.13.3</ecNumber>
    </recommendedName>
</protein>
<evidence type="ECO:0000256" key="8">
    <source>
        <dbReference type="SAM" id="Phobius"/>
    </source>
</evidence>
<evidence type="ECO:0000256" key="6">
    <source>
        <dbReference type="ARBA" id="ARBA00023012"/>
    </source>
</evidence>
<organism evidence="10 11">
    <name type="scientific">Hymenobacter lutimineralis</name>
    <dbReference type="NCBI Taxonomy" id="2606448"/>
    <lineage>
        <taxon>Bacteria</taxon>
        <taxon>Pseudomonadati</taxon>
        <taxon>Bacteroidota</taxon>
        <taxon>Cytophagia</taxon>
        <taxon>Cytophagales</taxon>
        <taxon>Hymenobacteraceae</taxon>
        <taxon>Hymenobacter</taxon>
    </lineage>
</organism>
<dbReference type="PANTHER" id="PTHR43711">
    <property type="entry name" value="TWO-COMPONENT HISTIDINE KINASE"/>
    <property type="match status" value="1"/>
</dbReference>